<evidence type="ECO:0000259" key="2">
    <source>
        <dbReference type="Pfam" id="PF05170"/>
    </source>
</evidence>
<dbReference type="GO" id="GO:0090313">
    <property type="term" value="P:regulation of protein targeting to membrane"/>
    <property type="evidence" value="ECO:0007669"/>
    <property type="project" value="TreeGrafter"/>
</dbReference>
<dbReference type="InterPro" id="IPR007844">
    <property type="entry name" value="AsmA"/>
</dbReference>
<dbReference type="InterPro" id="IPR052894">
    <property type="entry name" value="AsmA-related"/>
</dbReference>
<dbReference type="PANTHER" id="PTHR30441">
    <property type="entry name" value="DUF748 DOMAIN-CONTAINING PROTEIN"/>
    <property type="match status" value="1"/>
</dbReference>
<dbReference type="Pfam" id="PF05359">
    <property type="entry name" value="DUF748"/>
    <property type="match status" value="1"/>
</dbReference>
<dbReference type="Proteomes" id="UP000885826">
    <property type="component" value="Unassembled WGS sequence"/>
</dbReference>
<protein>
    <submittedName>
        <fullName evidence="3">AsmA family protein</fullName>
    </submittedName>
</protein>
<name>A0A9C9EPI1_UNCW3</name>
<organism evidence="3 4">
    <name type="scientific">candidate division WOR-3 bacterium</name>
    <dbReference type="NCBI Taxonomy" id="2052148"/>
    <lineage>
        <taxon>Bacteria</taxon>
        <taxon>Bacteria division WOR-3</taxon>
    </lineage>
</organism>
<comment type="caution">
    <text evidence="3">The sequence shown here is derived from an EMBL/GenBank/DDBJ whole genome shotgun (WGS) entry which is preliminary data.</text>
</comment>
<feature type="transmembrane region" description="Helical" evidence="1">
    <location>
        <begin position="5"/>
        <end position="27"/>
    </location>
</feature>
<dbReference type="PANTHER" id="PTHR30441:SF8">
    <property type="entry name" value="DUF748 DOMAIN-CONTAINING PROTEIN"/>
    <property type="match status" value="1"/>
</dbReference>
<dbReference type="EMBL" id="DRIG01000111">
    <property type="protein sequence ID" value="HEC79607.1"/>
    <property type="molecule type" value="Genomic_DNA"/>
</dbReference>
<dbReference type="Pfam" id="PF05170">
    <property type="entry name" value="AsmA"/>
    <property type="match status" value="1"/>
</dbReference>
<feature type="domain" description="AsmA" evidence="2">
    <location>
        <begin position="502"/>
        <end position="651"/>
    </location>
</feature>
<proteinExistence type="predicted"/>
<reference evidence="3" key="1">
    <citation type="journal article" date="2020" name="mSystems">
        <title>Genome- and Community-Level Interaction Insights into Carbon Utilization and Element Cycling Functions of Hydrothermarchaeota in Hydrothermal Sediment.</title>
        <authorList>
            <person name="Zhou Z."/>
            <person name="Liu Y."/>
            <person name="Xu W."/>
            <person name="Pan J."/>
            <person name="Luo Z.H."/>
            <person name="Li M."/>
        </authorList>
    </citation>
    <scope>NUCLEOTIDE SEQUENCE</scope>
    <source>
        <strain evidence="3">HyVt-388</strain>
    </source>
</reference>
<evidence type="ECO:0000313" key="3">
    <source>
        <dbReference type="EMBL" id="HEC79607.1"/>
    </source>
</evidence>
<dbReference type="GO" id="GO:0005886">
    <property type="term" value="C:plasma membrane"/>
    <property type="evidence" value="ECO:0007669"/>
    <property type="project" value="TreeGrafter"/>
</dbReference>
<sequence length="759" mass="84567">MMSRLLKILSVIIGIILIIIIAGYFAVKSYLNPAVVRRIAERISSEAIQRPVELGKVGLKFGFKVGITIDDAVIADTRGFSSSPIAQIDRVTLNLKLLPLLRRQIIIGGVELSGMKLKVERNKKGELNFATLIPKEKKGSGWALSLSSIKITRGEVHYVDIKENIEIRVKDINQGFKFKKNKVSTSGRSSFYLLKHKTIPEMVLKVENRVEYDTLSKNIEIERLTVSYDPIVMEAAGNIESKGGIGIEGDLRIGDLARIKSLIPVNLRPVKIKGKVKSHFAITGKLQDPQFDGHCELENVSIVPKGMERGVEKISGAFSFNRDAVKNILLQGRIGGTELKISGAVTGFNDPRLNITAKVNGDLRDFESMTAQMQRISMQGPLTVNVTIKGNPEKPFYSGDYLIHNAAINGIGLQKPITDFYLKGRFEQENARIERCSGHIGSTDFSFNGVISDFKKLKVEIHNSSNLVDLDELLPDRKKSGGGKKEGLPLLLNGDLHIKTLTGLDMVYKNVKADFSYENGIIKIDNGTADAFDGKVDLDFYYNSNNPEPYKINTRMTSVSTKKILKRFLKFENLEGRLNGVSNFSGKGFGLKEVVSNLSASGNIKVNNGAFKNFVFLTKMLEWFGMKNYKDLSFKDFNVSFRINKGKATVDDWALSSSVGDILTNGTIGLDGTIKLYITTTLSKKYSNMVKQYHGDWIFPVDKKGRATIDLIATGKLLSPKFSLDKNKIKKRIKGKIKNEFNKKKKEWEKKLKKLFGGK</sequence>
<accession>A0A9C9EPI1</accession>
<keyword evidence="1" id="KW-0812">Transmembrane</keyword>
<dbReference type="InterPro" id="IPR008023">
    <property type="entry name" value="DUF748"/>
</dbReference>
<dbReference type="AlphaFoldDB" id="A0A9C9EPI1"/>
<gene>
    <name evidence="3" type="ORF">ENI34_10815</name>
</gene>
<evidence type="ECO:0000256" key="1">
    <source>
        <dbReference type="SAM" id="Phobius"/>
    </source>
</evidence>
<keyword evidence="1" id="KW-1133">Transmembrane helix</keyword>
<evidence type="ECO:0000313" key="4">
    <source>
        <dbReference type="Proteomes" id="UP000885826"/>
    </source>
</evidence>
<keyword evidence="1" id="KW-0472">Membrane</keyword>